<dbReference type="RefSeq" id="WP_021813104.1">
    <property type="nucleotide sequence ID" value="NZ_AUSW01000011.1"/>
</dbReference>
<keyword evidence="1" id="KW-1133">Transmembrane helix</keyword>
<feature type="transmembrane region" description="Helical" evidence="1">
    <location>
        <begin position="44"/>
        <end position="60"/>
    </location>
</feature>
<comment type="caution">
    <text evidence="2">The sequence shown here is derived from an EMBL/GenBank/DDBJ whole genome shotgun (WGS) entry which is preliminary data.</text>
</comment>
<evidence type="ECO:0000256" key="1">
    <source>
        <dbReference type="SAM" id="Phobius"/>
    </source>
</evidence>
<reference evidence="2 3" key="1">
    <citation type="journal article" date="2013" name="Genome Announc.">
        <title>Draft Genome Sequence of Psychrobacter aquaticus Strain CMS 56T, Isolated from a Cyanobacterial Mat Sample Collected from Water Bodies in the McMurdo Dry Valley Region of Antarctica.</title>
        <authorList>
            <person name="Reddy G.S."/>
            <person name="Ara S."/>
            <person name="Singh A."/>
            <person name="Kumar Pinnaka A."/>
            <person name="Shivaji S."/>
        </authorList>
    </citation>
    <scope>NUCLEOTIDE SEQUENCE [LARGE SCALE GENOMIC DNA]</scope>
    <source>
        <strain evidence="2 3">CMS 56</strain>
    </source>
</reference>
<protein>
    <recommendedName>
        <fullName evidence="4">YcxB-like protein domain-containing protein</fullName>
    </recommendedName>
</protein>
<evidence type="ECO:0000313" key="2">
    <source>
        <dbReference type="EMBL" id="ERL56807.1"/>
    </source>
</evidence>
<keyword evidence="1" id="KW-0472">Membrane</keyword>
<dbReference type="PATRIC" id="fig|1354303.4.peg.430"/>
<keyword evidence="1" id="KW-0812">Transmembrane</keyword>
<accession>U4T5Y8</accession>
<dbReference type="AlphaFoldDB" id="U4T5Y8"/>
<dbReference type="OrthoDB" id="6647437at2"/>
<organism evidence="2 3">
    <name type="scientific">Psychrobacter aquaticus CMS 56</name>
    <dbReference type="NCBI Taxonomy" id="1354303"/>
    <lineage>
        <taxon>Bacteria</taxon>
        <taxon>Pseudomonadati</taxon>
        <taxon>Pseudomonadota</taxon>
        <taxon>Gammaproteobacteria</taxon>
        <taxon>Moraxellales</taxon>
        <taxon>Moraxellaceae</taxon>
        <taxon>Psychrobacter</taxon>
    </lineage>
</organism>
<dbReference type="STRING" id="1354303.M917_0437"/>
<feature type="transmembrane region" description="Helical" evidence="1">
    <location>
        <begin position="20"/>
        <end position="38"/>
    </location>
</feature>
<name>U4T5Y8_9GAMM</name>
<dbReference type="EMBL" id="AUSW01000011">
    <property type="protein sequence ID" value="ERL56807.1"/>
    <property type="molecule type" value="Genomic_DNA"/>
</dbReference>
<evidence type="ECO:0000313" key="3">
    <source>
        <dbReference type="Proteomes" id="UP000016761"/>
    </source>
</evidence>
<evidence type="ECO:0008006" key="4">
    <source>
        <dbReference type="Google" id="ProtNLM"/>
    </source>
</evidence>
<keyword evidence="3" id="KW-1185">Reference proteome</keyword>
<gene>
    <name evidence="2" type="ORF">M917_0437</name>
</gene>
<proteinExistence type="predicted"/>
<sequence>MTVTPLRIDTAIQPASYLRLMLYVGLTGVMVVLAWFAALALWQSVLILTVSAAVTIYLTLSRPILLHFSQPPLSQRVDRQWQLLIRTSRGDELWQAQLINVYRYQWAMSFEFIIVEPYRRSLSVTVFRDQVSADQWRGLSILANVSGSKAG</sequence>
<dbReference type="Proteomes" id="UP000016761">
    <property type="component" value="Unassembled WGS sequence"/>
</dbReference>